<dbReference type="GO" id="GO:0016757">
    <property type="term" value="F:glycosyltransferase activity"/>
    <property type="evidence" value="ECO:0007669"/>
    <property type="project" value="UniProtKB-KW"/>
</dbReference>
<keyword evidence="1" id="KW-0328">Glycosyltransferase</keyword>
<evidence type="ECO:0000259" key="3">
    <source>
        <dbReference type="Pfam" id="PF00535"/>
    </source>
</evidence>
<gene>
    <name evidence="4" type="ORF">SDC9_72118</name>
</gene>
<dbReference type="InterPro" id="IPR029044">
    <property type="entry name" value="Nucleotide-diphossugar_trans"/>
</dbReference>
<name>A0A644YCK6_9ZZZZ</name>
<dbReference type="AlphaFoldDB" id="A0A644YCK6"/>
<proteinExistence type="predicted"/>
<dbReference type="SUPFAM" id="SSF53448">
    <property type="entry name" value="Nucleotide-diphospho-sugar transferases"/>
    <property type="match status" value="1"/>
</dbReference>
<dbReference type="EMBL" id="VSSQ01004539">
    <property type="protein sequence ID" value="MPM25621.1"/>
    <property type="molecule type" value="Genomic_DNA"/>
</dbReference>
<dbReference type="PANTHER" id="PTHR22916:SF51">
    <property type="entry name" value="GLYCOSYLTRANSFERASE EPSH-RELATED"/>
    <property type="match status" value="1"/>
</dbReference>
<protein>
    <recommendedName>
        <fullName evidence="3">Glycosyltransferase 2-like domain-containing protein</fullName>
    </recommendedName>
</protein>
<dbReference type="Pfam" id="PF00535">
    <property type="entry name" value="Glycos_transf_2"/>
    <property type="match status" value="1"/>
</dbReference>
<comment type="caution">
    <text evidence="4">The sequence shown here is derived from an EMBL/GenBank/DDBJ whole genome shotgun (WGS) entry which is preliminary data.</text>
</comment>
<keyword evidence="2" id="KW-0808">Transferase</keyword>
<evidence type="ECO:0000313" key="4">
    <source>
        <dbReference type="EMBL" id="MPM25621.1"/>
    </source>
</evidence>
<organism evidence="4">
    <name type="scientific">bioreactor metagenome</name>
    <dbReference type="NCBI Taxonomy" id="1076179"/>
    <lineage>
        <taxon>unclassified sequences</taxon>
        <taxon>metagenomes</taxon>
        <taxon>ecological metagenomes</taxon>
    </lineage>
</organism>
<accession>A0A644YCK6</accession>
<dbReference type="PANTHER" id="PTHR22916">
    <property type="entry name" value="GLYCOSYLTRANSFERASE"/>
    <property type="match status" value="1"/>
</dbReference>
<evidence type="ECO:0000256" key="1">
    <source>
        <dbReference type="ARBA" id="ARBA00022676"/>
    </source>
</evidence>
<feature type="domain" description="Glycosyltransferase 2-like" evidence="3">
    <location>
        <begin position="4"/>
        <end position="134"/>
    </location>
</feature>
<evidence type="ECO:0000256" key="2">
    <source>
        <dbReference type="ARBA" id="ARBA00022679"/>
    </source>
</evidence>
<reference evidence="4" key="1">
    <citation type="submission" date="2019-08" db="EMBL/GenBank/DDBJ databases">
        <authorList>
            <person name="Kucharzyk K."/>
            <person name="Murdoch R.W."/>
            <person name="Higgins S."/>
            <person name="Loffler F."/>
        </authorList>
    </citation>
    <scope>NUCLEOTIDE SEQUENCE</scope>
</reference>
<dbReference type="CDD" id="cd00761">
    <property type="entry name" value="Glyco_tranf_GTA_type"/>
    <property type="match status" value="1"/>
</dbReference>
<sequence>MFFSVLVPVYNAEPYLKECLDSVLRQSEQDFELVLVNDGSVDGGGMICDRCRAMHPDRVKVIHQPNRGLILARRAGIAAAEGRFCVFLDADDSLEPNALATLRETIEREHADIVIYNYYNRFEPEFTTTISEPVFADGSVFSTEEQKRAVYEEMIAAWRLNNLCTKAIRAPLVKEDDTPYEQYAANPHTEDLLQSLYPVTHAGTIVYRAVPLYNYRRIQQSISSRVMPGKIDKQFNDAVMEQLRRYMTLWHMDTPEQLERFHARMLNGLITLFWQHYRAAETQEQKRVVLDDDWSAHISREGMQYASNRALPRMRRVQLRAILKKQQRRLDWIERLGTIKMRASHGE</sequence>
<dbReference type="Gene3D" id="3.90.550.10">
    <property type="entry name" value="Spore Coat Polysaccharide Biosynthesis Protein SpsA, Chain A"/>
    <property type="match status" value="1"/>
</dbReference>
<dbReference type="InterPro" id="IPR001173">
    <property type="entry name" value="Glyco_trans_2-like"/>
</dbReference>